<dbReference type="InterPro" id="IPR029068">
    <property type="entry name" value="Glyas_Bleomycin-R_OHBP_Dase"/>
</dbReference>
<dbReference type="SUPFAM" id="SSF54593">
    <property type="entry name" value="Glyoxalase/Bleomycin resistance protein/Dihydroxybiphenyl dioxygenase"/>
    <property type="match status" value="1"/>
</dbReference>
<evidence type="ECO:0000256" key="1">
    <source>
        <dbReference type="ARBA" id="ARBA00030291"/>
    </source>
</evidence>
<dbReference type="PROSITE" id="PS51819">
    <property type="entry name" value="VOC"/>
    <property type="match status" value="1"/>
</dbReference>
<keyword evidence="7" id="KW-1185">Reference proteome</keyword>
<dbReference type="Pfam" id="PF00903">
    <property type="entry name" value="Glyoxalase"/>
    <property type="match status" value="1"/>
</dbReference>
<dbReference type="EMBL" id="SHNN01000003">
    <property type="protein sequence ID" value="MCX2982504.1"/>
    <property type="molecule type" value="Genomic_DNA"/>
</dbReference>
<evidence type="ECO:0000313" key="6">
    <source>
        <dbReference type="EMBL" id="MCX2982504.1"/>
    </source>
</evidence>
<dbReference type="Proteomes" id="UP001143362">
    <property type="component" value="Unassembled WGS sequence"/>
</dbReference>
<dbReference type="Gene3D" id="3.10.180.10">
    <property type="entry name" value="2,3-Dihydroxybiphenyl 1,2-Dioxygenase, domain 1"/>
    <property type="match status" value="1"/>
</dbReference>
<proteinExistence type="predicted"/>
<evidence type="ECO:0000313" key="7">
    <source>
        <dbReference type="Proteomes" id="UP001143362"/>
    </source>
</evidence>
<evidence type="ECO:0000256" key="2">
    <source>
        <dbReference type="ARBA" id="ARBA00030892"/>
    </source>
</evidence>
<sequence>MASRVAQFCISVTDLNRSEDYYTNVLGLQVQQRIEIPDAKELVLGSDGSEGMIQLAQKTDQQGPINHGDEALWKFYIYSDDIQAIYDAAKAYGSECPQAPTKLEQWPVTIAFIIDPDGYNIELVQRDG</sequence>
<dbReference type="InterPro" id="IPR004360">
    <property type="entry name" value="Glyas_Fos-R_dOase_dom"/>
</dbReference>
<evidence type="ECO:0000256" key="3">
    <source>
        <dbReference type="ARBA" id="ARBA00032460"/>
    </source>
</evidence>
<dbReference type="RefSeq" id="WP_279246519.1">
    <property type="nucleotide sequence ID" value="NZ_SHNN01000003.1"/>
</dbReference>
<organism evidence="6 7">
    <name type="scientific">Candidatus Litorirhabdus singularis</name>
    <dbReference type="NCBI Taxonomy" id="2518993"/>
    <lineage>
        <taxon>Bacteria</taxon>
        <taxon>Pseudomonadati</taxon>
        <taxon>Pseudomonadota</taxon>
        <taxon>Gammaproteobacteria</taxon>
        <taxon>Cellvibrionales</taxon>
        <taxon>Halieaceae</taxon>
        <taxon>Candidatus Litorirhabdus</taxon>
    </lineage>
</organism>
<feature type="domain" description="VOC" evidence="5">
    <location>
        <begin position="4"/>
        <end position="126"/>
    </location>
</feature>
<evidence type="ECO:0000256" key="4">
    <source>
        <dbReference type="ARBA" id="ARBA00033298"/>
    </source>
</evidence>
<protein>
    <recommendedName>
        <fullName evidence="2">Aldoketomutase</fullName>
    </recommendedName>
    <alternativeName>
        <fullName evidence="1">Ketone-aldehyde mutase</fullName>
    </alternativeName>
    <alternativeName>
        <fullName evidence="3">Methylglyoxalase</fullName>
    </alternativeName>
    <alternativeName>
        <fullName evidence="4">S-D-lactoylglutathione methylglyoxal lyase</fullName>
    </alternativeName>
</protein>
<reference evidence="6" key="1">
    <citation type="submission" date="2019-02" db="EMBL/GenBank/DDBJ databases">
        <authorList>
            <person name="Li S.-H."/>
        </authorList>
    </citation>
    <scope>NUCLEOTIDE SEQUENCE</scope>
    <source>
        <strain evidence="6">IMCC14734</strain>
    </source>
</reference>
<gene>
    <name evidence="6" type="ORF">EYC98_16705</name>
</gene>
<evidence type="ECO:0000259" key="5">
    <source>
        <dbReference type="PROSITE" id="PS51819"/>
    </source>
</evidence>
<accession>A0ABT3TKG2</accession>
<dbReference type="InterPro" id="IPR037523">
    <property type="entry name" value="VOC_core"/>
</dbReference>
<comment type="caution">
    <text evidence="6">The sequence shown here is derived from an EMBL/GenBank/DDBJ whole genome shotgun (WGS) entry which is preliminary data.</text>
</comment>
<name>A0ABT3TKG2_9GAMM</name>
<dbReference type="PANTHER" id="PTHR46036">
    <property type="entry name" value="LACTOYLGLUTATHIONE LYASE"/>
    <property type="match status" value="1"/>
</dbReference>
<dbReference type="PANTHER" id="PTHR46036:SF5">
    <property type="entry name" value="LACTOYLGLUTATHIONE LYASE"/>
    <property type="match status" value="1"/>
</dbReference>